<dbReference type="OrthoDB" id="6192933at2"/>
<dbReference type="SUPFAM" id="SSF53850">
    <property type="entry name" value="Periplasmic binding protein-like II"/>
    <property type="match status" value="1"/>
</dbReference>
<evidence type="ECO:0000313" key="3">
    <source>
        <dbReference type="Proteomes" id="UP000305131"/>
    </source>
</evidence>
<evidence type="ECO:0000313" key="2">
    <source>
        <dbReference type="EMBL" id="TLX44499.1"/>
    </source>
</evidence>
<dbReference type="Gene3D" id="3.40.190.10">
    <property type="entry name" value="Periplasmic binding protein-like II"/>
    <property type="match status" value="2"/>
</dbReference>
<feature type="domain" description="Solute-binding protein family 3/N-terminal" evidence="1">
    <location>
        <begin position="52"/>
        <end position="271"/>
    </location>
</feature>
<name>A0A6C1KJQ5_XANAU</name>
<proteinExistence type="predicted"/>
<dbReference type="Pfam" id="PF00497">
    <property type="entry name" value="SBP_bac_3"/>
    <property type="match status" value="1"/>
</dbReference>
<comment type="caution">
    <text evidence="2">The sequence shown here is derived from an EMBL/GenBank/DDBJ whole genome shotgun (WGS) entry which is preliminary data.</text>
</comment>
<dbReference type="InterPro" id="IPR001638">
    <property type="entry name" value="Solute-binding_3/MltF_N"/>
</dbReference>
<dbReference type="EMBL" id="VAUP01000007">
    <property type="protein sequence ID" value="TLX44499.1"/>
    <property type="molecule type" value="Genomic_DNA"/>
</dbReference>
<accession>A0A6C1KJQ5</accession>
<reference evidence="2 3" key="1">
    <citation type="submission" date="2019-05" db="EMBL/GenBank/DDBJ databases">
        <authorList>
            <person name="Zhou X."/>
        </authorList>
    </citation>
    <scope>NUCLEOTIDE SEQUENCE [LARGE SCALE GENOMIC DNA]</scope>
    <source>
        <strain evidence="2 3">DSM 432</strain>
    </source>
</reference>
<protein>
    <submittedName>
        <fullName evidence="2">Transporter substrate-binding domain-containing protein</fullName>
    </submittedName>
</protein>
<evidence type="ECO:0000259" key="1">
    <source>
        <dbReference type="SMART" id="SM00062"/>
    </source>
</evidence>
<gene>
    <name evidence="2" type="ORF">FBQ73_02700</name>
</gene>
<dbReference type="SMART" id="SM00062">
    <property type="entry name" value="PBPb"/>
    <property type="match status" value="1"/>
</dbReference>
<organism evidence="2 3">
    <name type="scientific">Xanthobacter autotrophicus</name>
    <dbReference type="NCBI Taxonomy" id="280"/>
    <lineage>
        <taxon>Bacteria</taxon>
        <taxon>Pseudomonadati</taxon>
        <taxon>Pseudomonadota</taxon>
        <taxon>Alphaproteobacteria</taxon>
        <taxon>Hyphomicrobiales</taxon>
        <taxon>Xanthobacteraceae</taxon>
        <taxon>Xanthobacter</taxon>
    </lineage>
</organism>
<dbReference type="RefSeq" id="WP_138397986.1">
    <property type="nucleotide sequence ID" value="NZ_JBAFVI010000012.1"/>
</dbReference>
<dbReference type="AlphaFoldDB" id="A0A6C1KJQ5"/>
<dbReference type="GeneID" id="95772362"/>
<dbReference type="Proteomes" id="UP000305131">
    <property type="component" value="Unassembled WGS sequence"/>
</dbReference>
<sequence length="285" mass="30236">MSLTFRPPRSILRLLLGGVALACLVAAALFAAGFAVVSAVARGPAPDFSGRPLRVGVGWLPPPDTPDMRLYMEEGFELDLAAVLAGALAAELRLVRIAPEAAEQALKAGEVDLVVTRAGAEDPLRRRARVVETGFSSGLSLAMRSDRPLKAWSALQGRTVCVTEANAHGLALAVRLGAQVRVLRAPAQALMSVRTGECDAALHDRALLDPLFGKMSWQKFSATLPAVEPTDLVVAVAPDDAGLAEAVEGALKPLSNSQTWQARREKWAATVSFEVYRDQVAADCH</sequence>